<evidence type="ECO:0000256" key="4">
    <source>
        <dbReference type="ARBA" id="ARBA00022840"/>
    </source>
</evidence>
<dbReference type="SUPFAM" id="SSF52540">
    <property type="entry name" value="P-loop containing nucleoside triphosphate hydrolases"/>
    <property type="match status" value="1"/>
</dbReference>
<evidence type="ECO:0000313" key="9">
    <source>
        <dbReference type="EMBL" id="GAA4852196.1"/>
    </source>
</evidence>
<dbReference type="CDD" id="cd18787">
    <property type="entry name" value="SF2_C_DEAD"/>
    <property type="match status" value="1"/>
</dbReference>
<dbReference type="SMART" id="SM00490">
    <property type="entry name" value="HELICc"/>
    <property type="match status" value="1"/>
</dbReference>
<feature type="coiled-coil region" evidence="6">
    <location>
        <begin position="388"/>
        <end position="415"/>
    </location>
</feature>
<dbReference type="Gene3D" id="3.40.50.300">
    <property type="entry name" value="P-loop containing nucleotide triphosphate hydrolases"/>
    <property type="match status" value="2"/>
</dbReference>
<evidence type="ECO:0000256" key="6">
    <source>
        <dbReference type="SAM" id="Coils"/>
    </source>
</evidence>
<evidence type="ECO:0000256" key="3">
    <source>
        <dbReference type="ARBA" id="ARBA00022806"/>
    </source>
</evidence>
<keyword evidence="2" id="KW-0378">Hydrolase</keyword>
<keyword evidence="10" id="KW-1185">Reference proteome</keyword>
<keyword evidence="3 9" id="KW-0347">Helicase</keyword>
<reference evidence="10" key="1">
    <citation type="journal article" date="2019" name="Int. J. Syst. Evol. Microbiol.">
        <title>The Global Catalogue of Microorganisms (GCM) 10K type strain sequencing project: providing services to taxonomists for standard genome sequencing and annotation.</title>
        <authorList>
            <consortium name="The Broad Institute Genomics Platform"/>
            <consortium name="The Broad Institute Genome Sequencing Center for Infectious Disease"/>
            <person name="Wu L."/>
            <person name="Ma J."/>
        </authorList>
    </citation>
    <scope>NUCLEOTIDE SEQUENCE [LARGE SCALE GENOMIC DNA]</scope>
    <source>
        <strain evidence="10">JCM 18326</strain>
    </source>
</reference>
<evidence type="ECO:0000256" key="5">
    <source>
        <dbReference type="ARBA" id="ARBA00038437"/>
    </source>
</evidence>
<comment type="caution">
    <text evidence="9">The sequence shown here is derived from an EMBL/GenBank/DDBJ whole genome shotgun (WGS) entry which is preliminary data.</text>
</comment>
<dbReference type="Pfam" id="PF00270">
    <property type="entry name" value="DEAD"/>
    <property type="match status" value="1"/>
</dbReference>
<dbReference type="InterPro" id="IPR011545">
    <property type="entry name" value="DEAD/DEAH_box_helicase_dom"/>
</dbReference>
<gene>
    <name evidence="9" type="ORF">GCM10023331_40850</name>
</gene>
<dbReference type="InterPro" id="IPR044742">
    <property type="entry name" value="DEAD/DEAH_RhlB"/>
</dbReference>
<dbReference type="GO" id="GO:0004386">
    <property type="term" value="F:helicase activity"/>
    <property type="evidence" value="ECO:0007669"/>
    <property type="project" value="UniProtKB-KW"/>
</dbReference>
<dbReference type="PANTHER" id="PTHR47959:SF13">
    <property type="entry name" value="ATP-DEPENDENT RNA HELICASE RHLE"/>
    <property type="match status" value="1"/>
</dbReference>
<dbReference type="Pfam" id="PF00271">
    <property type="entry name" value="Helicase_C"/>
    <property type="match status" value="1"/>
</dbReference>
<sequence>MKFERYQLDNNIVRALQEERMIRATDIQHKSIPHILEGEDLLAIAQTGTGKTAAYVIPILQKLARQRSRDKGIQALVMVPTRELAKQTAKTFQVLSKHLKIKTTAVFGGVEQDPQIDRLRKGTNILVATPGRMFDLKSQGYISFEQVETVVVDEADQMLDRGFLNDILQMISVMPSKRQTLFFSATIDKHIKKLAYRLVNQKAIRIQIAPEDKITKNVDHGVAMIDMDDKRLYLEQMVKANDDKRIIAFVRTKVRAERVQKAMERVGIEAFALHGGIEQKDREERLQIFREGKVKLLIATDVVARGIDVKGVEYVVNYDMPEVPENYVHRVGRTGRGEAKGVAISFCDKGELPLLQEVEELLDKKIARMEKDEIHLDNLRPKEEKGDWKAVMEEIQDLEYEIKEKKKKKKNRKKR</sequence>
<dbReference type="EMBL" id="BAABJX010000071">
    <property type="protein sequence ID" value="GAA4852196.1"/>
    <property type="molecule type" value="Genomic_DNA"/>
</dbReference>
<comment type="similarity">
    <text evidence="5">Belongs to the DEAD box helicase family.</text>
</comment>
<dbReference type="PANTHER" id="PTHR47959">
    <property type="entry name" value="ATP-DEPENDENT RNA HELICASE RHLE-RELATED"/>
    <property type="match status" value="1"/>
</dbReference>
<dbReference type="InterPro" id="IPR014001">
    <property type="entry name" value="Helicase_ATP-bd"/>
</dbReference>
<protein>
    <submittedName>
        <fullName evidence="9">DEAD/DEAH box helicase</fullName>
    </submittedName>
</protein>
<evidence type="ECO:0000259" key="7">
    <source>
        <dbReference type="PROSITE" id="PS51192"/>
    </source>
</evidence>
<keyword evidence="6" id="KW-0175">Coiled coil</keyword>
<feature type="domain" description="Helicase ATP-binding" evidence="7">
    <location>
        <begin position="32"/>
        <end position="205"/>
    </location>
</feature>
<accession>A0ABP9DN40</accession>
<dbReference type="Proteomes" id="UP001500298">
    <property type="component" value="Unassembled WGS sequence"/>
</dbReference>
<keyword evidence="1" id="KW-0547">Nucleotide-binding</keyword>
<dbReference type="InterPro" id="IPR001650">
    <property type="entry name" value="Helicase_C-like"/>
</dbReference>
<evidence type="ECO:0000256" key="1">
    <source>
        <dbReference type="ARBA" id="ARBA00022741"/>
    </source>
</evidence>
<dbReference type="PROSITE" id="PS51192">
    <property type="entry name" value="HELICASE_ATP_BIND_1"/>
    <property type="match status" value="1"/>
</dbReference>
<proteinExistence type="inferred from homology"/>
<dbReference type="SMART" id="SM00487">
    <property type="entry name" value="DEXDc"/>
    <property type="match status" value="1"/>
</dbReference>
<dbReference type="PROSITE" id="PS51194">
    <property type="entry name" value="HELICASE_CTER"/>
    <property type="match status" value="1"/>
</dbReference>
<dbReference type="InterPro" id="IPR050079">
    <property type="entry name" value="DEAD_box_RNA_helicase"/>
</dbReference>
<evidence type="ECO:0000259" key="8">
    <source>
        <dbReference type="PROSITE" id="PS51194"/>
    </source>
</evidence>
<feature type="domain" description="Helicase C-terminal" evidence="8">
    <location>
        <begin position="233"/>
        <end position="380"/>
    </location>
</feature>
<dbReference type="RefSeq" id="WP_345375269.1">
    <property type="nucleotide sequence ID" value="NZ_BAABJX010000071.1"/>
</dbReference>
<keyword evidence="4" id="KW-0067">ATP-binding</keyword>
<organism evidence="9 10">
    <name type="scientific">Algivirga pacifica</name>
    <dbReference type="NCBI Taxonomy" id="1162670"/>
    <lineage>
        <taxon>Bacteria</taxon>
        <taxon>Pseudomonadati</taxon>
        <taxon>Bacteroidota</taxon>
        <taxon>Cytophagia</taxon>
        <taxon>Cytophagales</taxon>
        <taxon>Flammeovirgaceae</taxon>
        <taxon>Algivirga</taxon>
    </lineage>
</organism>
<evidence type="ECO:0000256" key="2">
    <source>
        <dbReference type="ARBA" id="ARBA00022801"/>
    </source>
</evidence>
<dbReference type="InterPro" id="IPR027417">
    <property type="entry name" value="P-loop_NTPase"/>
</dbReference>
<name>A0ABP9DN40_9BACT</name>
<dbReference type="CDD" id="cd00268">
    <property type="entry name" value="DEADc"/>
    <property type="match status" value="1"/>
</dbReference>
<evidence type="ECO:0000313" key="10">
    <source>
        <dbReference type="Proteomes" id="UP001500298"/>
    </source>
</evidence>